<comment type="caution">
    <text evidence="2">The sequence shown here is derived from an EMBL/GenBank/DDBJ whole genome shotgun (WGS) entry which is preliminary data.</text>
</comment>
<evidence type="ECO:0000313" key="2">
    <source>
        <dbReference type="EMBL" id="TFW43130.1"/>
    </source>
</evidence>
<dbReference type="Proteomes" id="UP000297322">
    <property type="component" value="Unassembled WGS sequence"/>
</dbReference>
<accession>A0A4Y9TIC4</accession>
<evidence type="ECO:0000313" key="3">
    <source>
        <dbReference type="Proteomes" id="UP000297322"/>
    </source>
</evidence>
<dbReference type="RefSeq" id="WP_135196430.1">
    <property type="nucleotide sequence ID" value="NZ_SPVI01000006.1"/>
</dbReference>
<dbReference type="Pfam" id="PF12101">
    <property type="entry name" value="DUF3577"/>
    <property type="match status" value="1"/>
</dbReference>
<proteinExistence type="predicted"/>
<dbReference type="NCBIfam" id="NF040584">
    <property type="entry name" value="STY4534_fam"/>
    <property type="match status" value="1"/>
</dbReference>
<dbReference type="InterPro" id="IPR021960">
    <property type="entry name" value="DUF3577"/>
</dbReference>
<reference evidence="2 3" key="1">
    <citation type="submission" date="2019-03" db="EMBL/GenBank/DDBJ databases">
        <title>Biocontrol and xenobiotic degradation properties of endophytic Pseudomonas fluorescens strain BRZ63.</title>
        <authorList>
            <person name="Chlebek D.A."/>
            <person name="Pinski A."/>
            <person name="Zur J.P."/>
            <person name="Michalska J."/>
            <person name="Hupert-Kocurek K.T."/>
        </authorList>
    </citation>
    <scope>NUCLEOTIDE SEQUENCE [LARGE SCALE GENOMIC DNA]</scope>
    <source>
        <strain evidence="2 3">BRZ63</strain>
    </source>
</reference>
<protein>
    <submittedName>
        <fullName evidence="2">DUF3577 domain-containing protein</fullName>
    </submittedName>
</protein>
<feature type="region of interest" description="Disordered" evidence="1">
    <location>
        <begin position="133"/>
        <end position="160"/>
    </location>
</feature>
<dbReference type="AlphaFoldDB" id="A0A4Y9TIC4"/>
<name>A0A4Y9TIC4_PSEFL</name>
<feature type="compositionally biased region" description="Basic and acidic residues" evidence="1">
    <location>
        <begin position="150"/>
        <end position="160"/>
    </location>
</feature>
<organism evidence="2 3">
    <name type="scientific">Pseudomonas fluorescens</name>
    <dbReference type="NCBI Taxonomy" id="294"/>
    <lineage>
        <taxon>Bacteria</taxon>
        <taxon>Pseudomonadati</taxon>
        <taxon>Pseudomonadota</taxon>
        <taxon>Gammaproteobacteria</taxon>
        <taxon>Pseudomonadales</taxon>
        <taxon>Pseudomonadaceae</taxon>
        <taxon>Pseudomonas</taxon>
    </lineage>
</organism>
<gene>
    <name evidence="2" type="ORF">E4T65_12255</name>
</gene>
<dbReference type="EMBL" id="SPVI01000006">
    <property type="protein sequence ID" value="TFW43130.1"/>
    <property type="molecule type" value="Genomic_DNA"/>
</dbReference>
<evidence type="ECO:0000256" key="1">
    <source>
        <dbReference type="SAM" id="MobiDB-lite"/>
    </source>
</evidence>
<sequence length="160" mass="17617">MSTTPPNEGKFFDLHTTGIGYLNRIRELQPRGKGKATVSVVVAALHGSCDDTEYTYIDCNVVGTEAEHLIRRCQQAVDVGKKVLVSFRIGDIWADAFTYMKGEKKGQPGASIKGRLLFIGWIKVDGEIVHQAKPKDTDEPLPNQSGNDQHSTDAEMRQSA</sequence>